<dbReference type="EMBL" id="JAWRLE010000004">
    <property type="protein sequence ID" value="MEB2578110.1"/>
    <property type="molecule type" value="Genomic_DNA"/>
</dbReference>
<gene>
    <name evidence="1" type="ORF">SB593_03905</name>
</gene>
<dbReference type="Proteomes" id="UP001304467">
    <property type="component" value="Unassembled WGS sequence"/>
</dbReference>
<reference evidence="1 2" key="1">
    <citation type="journal article" date="2023" name="Front. Microbiol.">
        <title>Genomic analyses of Burkholderia respiratory isolates indicates two evolutionarily distinct B. anthina clades.</title>
        <authorList>
            <person name="Pham A."/>
            <person name="Volmer J.G."/>
            <person name="Chambers D.C."/>
            <person name="Smith D.J."/>
            <person name="Reid D.W."/>
            <person name="Burr L."/>
            <person name="Wells T.J."/>
        </authorList>
    </citation>
    <scope>NUCLEOTIDE SEQUENCE [LARGE SCALE GENOMIC DNA]</scope>
    <source>
        <strain evidence="1 2">BCCIQ07A</strain>
    </source>
</reference>
<comment type="caution">
    <text evidence="1">The sequence shown here is derived from an EMBL/GenBank/DDBJ whole genome shotgun (WGS) entry which is preliminary data.</text>
</comment>
<protein>
    <submittedName>
        <fullName evidence="1">Cellulose synthase</fullName>
    </submittedName>
</protein>
<dbReference type="Gene3D" id="2.40.50.140">
    <property type="entry name" value="Nucleic acid-binding proteins"/>
    <property type="match status" value="1"/>
</dbReference>
<name>A0ABU5WGI8_9BURK</name>
<keyword evidence="2" id="KW-1185">Reference proteome</keyword>
<evidence type="ECO:0000313" key="2">
    <source>
        <dbReference type="Proteomes" id="UP001304467"/>
    </source>
</evidence>
<evidence type="ECO:0000313" key="1">
    <source>
        <dbReference type="EMBL" id="MEB2578110.1"/>
    </source>
</evidence>
<proteinExistence type="predicted"/>
<sequence length="106" mass="11380">MNKQKLSILQVIKRDGVSQKTGRPWAIHSAQCVLEQDVDGQKQLLVGTINLPDHLKAVEPGEYLADFGFFQSMEGRLEPRITSLVPFGMPVPKAKPGAGVGVGAAA</sequence>
<dbReference type="RefSeq" id="WP_089466246.1">
    <property type="nucleotide sequence ID" value="NZ_JAWRKY010000002.1"/>
</dbReference>
<organism evidence="1 2">
    <name type="scientific">Burkholderia anthinoferrum</name>
    <dbReference type="NCBI Taxonomy" id="3090833"/>
    <lineage>
        <taxon>Bacteria</taxon>
        <taxon>Pseudomonadati</taxon>
        <taxon>Pseudomonadota</taxon>
        <taxon>Betaproteobacteria</taxon>
        <taxon>Burkholderiales</taxon>
        <taxon>Burkholderiaceae</taxon>
        <taxon>Burkholderia</taxon>
    </lineage>
</organism>
<accession>A0ABU5WGI8</accession>
<dbReference type="InterPro" id="IPR012340">
    <property type="entry name" value="NA-bd_OB-fold"/>
</dbReference>